<comment type="domain">
    <text evidence="6">The N-terminal region contains the highly conserved SGGXDS motif, predicted to be a P-loop motif involved in ATP binding.</text>
</comment>
<gene>
    <name evidence="6 9" type="primary">tilS</name>
    <name evidence="9" type="ORF">ABXS05_22425</name>
</gene>
<dbReference type="RefSeq" id="WP_367625441.1">
    <property type="nucleotide sequence ID" value="NZ_JBFNQD010000008.1"/>
</dbReference>
<organism evidence="9 10">
    <name type="scientific">Labrys neptuniae</name>
    <dbReference type="NCBI Taxonomy" id="376174"/>
    <lineage>
        <taxon>Bacteria</taxon>
        <taxon>Pseudomonadati</taxon>
        <taxon>Pseudomonadota</taxon>
        <taxon>Alphaproteobacteria</taxon>
        <taxon>Hyphomicrobiales</taxon>
        <taxon>Xanthobacteraceae</taxon>
        <taxon>Labrys</taxon>
    </lineage>
</organism>
<dbReference type="Gene3D" id="3.40.50.620">
    <property type="entry name" value="HUPs"/>
    <property type="match status" value="1"/>
</dbReference>
<comment type="similarity">
    <text evidence="6">Belongs to the tRNA(Ile)-lysidine synthase family.</text>
</comment>
<feature type="region of interest" description="Disordered" evidence="7">
    <location>
        <begin position="331"/>
        <end position="351"/>
    </location>
</feature>
<evidence type="ECO:0000256" key="7">
    <source>
        <dbReference type="SAM" id="MobiDB-lite"/>
    </source>
</evidence>
<dbReference type="SUPFAM" id="SSF52402">
    <property type="entry name" value="Adenine nucleotide alpha hydrolases-like"/>
    <property type="match status" value="1"/>
</dbReference>
<dbReference type="Proteomes" id="UP001555786">
    <property type="component" value="Unassembled WGS sequence"/>
</dbReference>
<dbReference type="PANTHER" id="PTHR43033:SF1">
    <property type="entry name" value="TRNA(ILE)-LYSIDINE SYNTHASE-RELATED"/>
    <property type="match status" value="1"/>
</dbReference>
<evidence type="ECO:0000256" key="6">
    <source>
        <dbReference type="HAMAP-Rule" id="MF_01161"/>
    </source>
</evidence>
<evidence type="ECO:0000256" key="4">
    <source>
        <dbReference type="ARBA" id="ARBA00022840"/>
    </source>
</evidence>
<dbReference type="Pfam" id="PF01171">
    <property type="entry name" value="ATP_bind_3"/>
    <property type="match status" value="1"/>
</dbReference>
<dbReference type="CDD" id="cd01992">
    <property type="entry name" value="TilS_N"/>
    <property type="match status" value="1"/>
</dbReference>
<dbReference type="NCBIfam" id="TIGR02432">
    <property type="entry name" value="lysidine_TilS_N"/>
    <property type="match status" value="1"/>
</dbReference>
<accession>A0ABV3PRP3</accession>
<dbReference type="PANTHER" id="PTHR43033">
    <property type="entry name" value="TRNA(ILE)-LYSIDINE SYNTHASE-RELATED"/>
    <property type="match status" value="1"/>
</dbReference>
<evidence type="ECO:0000313" key="10">
    <source>
        <dbReference type="Proteomes" id="UP001555786"/>
    </source>
</evidence>
<dbReference type="InterPro" id="IPR011063">
    <property type="entry name" value="TilS/TtcA_N"/>
</dbReference>
<dbReference type="InterPro" id="IPR014729">
    <property type="entry name" value="Rossmann-like_a/b/a_fold"/>
</dbReference>
<dbReference type="GO" id="GO:0032267">
    <property type="term" value="F:tRNA(Ile)-lysidine synthase activity"/>
    <property type="evidence" value="ECO:0007669"/>
    <property type="project" value="UniProtKB-EC"/>
</dbReference>
<comment type="caution">
    <text evidence="9">The sequence shown here is derived from an EMBL/GenBank/DDBJ whole genome shotgun (WGS) entry which is preliminary data.</text>
</comment>
<name>A0ABV3PRP3_9HYPH</name>
<dbReference type="EMBL" id="JBFNQD010000008">
    <property type="protein sequence ID" value="MEW9308328.1"/>
    <property type="molecule type" value="Genomic_DNA"/>
</dbReference>
<keyword evidence="6" id="KW-0963">Cytoplasm</keyword>
<dbReference type="InterPro" id="IPR012094">
    <property type="entry name" value="tRNA_Ile_lys_synt"/>
</dbReference>
<dbReference type="HAMAP" id="MF_01161">
    <property type="entry name" value="tRNA_Ile_lys_synt"/>
    <property type="match status" value="1"/>
</dbReference>
<comment type="catalytic activity">
    <reaction evidence="5 6">
        <text>cytidine(34) in tRNA(Ile2) + L-lysine + ATP = lysidine(34) in tRNA(Ile2) + AMP + diphosphate + H(+)</text>
        <dbReference type="Rhea" id="RHEA:43744"/>
        <dbReference type="Rhea" id="RHEA-COMP:10625"/>
        <dbReference type="Rhea" id="RHEA-COMP:10670"/>
        <dbReference type="ChEBI" id="CHEBI:15378"/>
        <dbReference type="ChEBI" id="CHEBI:30616"/>
        <dbReference type="ChEBI" id="CHEBI:32551"/>
        <dbReference type="ChEBI" id="CHEBI:33019"/>
        <dbReference type="ChEBI" id="CHEBI:82748"/>
        <dbReference type="ChEBI" id="CHEBI:83665"/>
        <dbReference type="ChEBI" id="CHEBI:456215"/>
        <dbReference type="EC" id="6.3.4.19"/>
    </reaction>
</comment>
<reference evidence="9 10" key="1">
    <citation type="submission" date="2024-07" db="EMBL/GenBank/DDBJ databases">
        <title>Description of Labrys sedimenti sp. nov., isolated from a diclofenac-degrading enrichment culture.</title>
        <authorList>
            <person name="Tancsics A."/>
            <person name="Csepanyi A."/>
        </authorList>
    </citation>
    <scope>NUCLEOTIDE SEQUENCE [LARGE SCALE GENOMIC DNA]</scope>
    <source>
        <strain evidence="9 10">LMG 23578</strain>
    </source>
</reference>
<keyword evidence="3 6" id="KW-0547">Nucleotide-binding</keyword>
<dbReference type="EC" id="6.3.4.19" evidence="6"/>
<proteinExistence type="inferred from homology"/>
<comment type="subcellular location">
    <subcellularLocation>
        <location evidence="6">Cytoplasm</location>
    </subcellularLocation>
</comment>
<sequence>MSAPIALGELRTLLADFGNRTHVILAVSGGADSTALMLLAARWREQNPQTCLTVASIDHALRPESAGECRIVAMRATELGLPCIIKRWEGDKPAARLQEAARNARYALLAEAATEIGADAIATAHTLDDQAETVLMRLMHGSAVDGLAAMRPVMPLAGLSLIRPLLGTTRARLVATLQAAGMAWLEDPSNRNARFERVRLRALLAQLAPLGLDPERLGLLARRAARSSDALEAIAAERFEVLVRREQDCLRLDGRGLAACPADIRLRILERAVLEMRGRNPGSVYGLRLERLEALAAALDQALRQALDPGDGQGGPWQRSLGGTLLRLDKSGNLQVTPEPERRRGITKTKM</sequence>
<protein>
    <recommendedName>
        <fullName evidence="6">tRNA(Ile)-lysidine synthase</fullName>
        <ecNumber evidence="6">6.3.4.19</ecNumber>
    </recommendedName>
    <alternativeName>
        <fullName evidence="6">tRNA(Ile)-2-lysyl-cytidine synthase</fullName>
    </alternativeName>
    <alternativeName>
        <fullName evidence="6">tRNA(Ile)-lysidine synthetase</fullName>
    </alternativeName>
</protein>
<keyword evidence="1 6" id="KW-0436">Ligase</keyword>
<evidence type="ECO:0000256" key="2">
    <source>
        <dbReference type="ARBA" id="ARBA00022694"/>
    </source>
</evidence>
<keyword evidence="4 6" id="KW-0067">ATP-binding</keyword>
<comment type="function">
    <text evidence="6">Ligates lysine onto the cytidine present at position 34 of the AUA codon-specific tRNA(Ile) that contains the anticodon CAU, in an ATP-dependent manner. Cytidine is converted to lysidine, thus changing the amino acid specificity of the tRNA from methionine to isoleucine.</text>
</comment>
<evidence type="ECO:0000256" key="5">
    <source>
        <dbReference type="ARBA" id="ARBA00048539"/>
    </source>
</evidence>
<keyword evidence="10" id="KW-1185">Reference proteome</keyword>
<feature type="binding site" evidence="6">
    <location>
        <begin position="28"/>
        <end position="33"/>
    </location>
    <ligand>
        <name>ATP</name>
        <dbReference type="ChEBI" id="CHEBI:30616"/>
    </ligand>
</feature>
<evidence type="ECO:0000256" key="1">
    <source>
        <dbReference type="ARBA" id="ARBA00022598"/>
    </source>
</evidence>
<evidence type="ECO:0000259" key="8">
    <source>
        <dbReference type="Pfam" id="PF01171"/>
    </source>
</evidence>
<evidence type="ECO:0000313" key="9">
    <source>
        <dbReference type="EMBL" id="MEW9308328.1"/>
    </source>
</evidence>
<feature type="domain" description="tRNA(Ile)-lysidine/2-thiocytidine synthase N-terminal" evidence="8">
    <location>
        <begin position="22"/>
        <end position="202"/>
    </location>
</feature>
<keyword evidence="2 6" id="KW-0819">tRNA processing</keyword>
<evidence type="ECO:0000256" key="3">
    <source>
        <dbReference type="ARBA" id="ARBA00022741"/>
    </source>
</evidence>
<dbReference type="InterPro" id="IPR012795">
    <property type="entry name" value="tRNA_Ile_lys_synt_N"/>
</dbReference>